<keyword evidence="5" id="KW-0169">Cobalamin biosynthesis</keyword>
<protein>
    <recommendedName>
        <fullName evidence="4">Nicotinate-nucleotide--dimethylbenzimidazole phosphoribosyltransferase</fullName>
        <ecNumber evidence="3">2.4.2.21</ecNumber>
    </recommendedName>
    <alternativeName>
        <fullName evidence="8">N(1)-alpha-phosphoribosyltransferase</fullName>
    </alternativeName>
</protein>
<evidence type="ECO:0000256" key="2">
    <source>
        <dbReference type="ARBA" id="ARBA00007110"/>
    </source>
</evidence>
<evidence type="ECO:0000256" key="6">
    <source>
        <dbReference type="ARBA" id="ARBA00022676"/>
    </source>
</evidence>
<dbReference type="SUPFAM" id="SSF52733">
    <property type="entry name" value="Nicotinate mononucleotide:5,6-dimethylbenzimidazole phosphoribosyltransferase (CobT)"/>
    <property type="match status" value="1"/>
</dbReference>
<dbReference type="eggNOG" id="COG2038">
    <property type="taxonomic scope" value="Bacteria"/>
</dbReference>
<accession>H7EI64</accession>
<dbReference type="AlphaFoldDB" id="H7EI64"/>
<dbReference type="CDD" id="cd02439">
    <property type="entry name" value="DMB-PRT_CobT"/>
    <property type="match status" value="1"/>
</dbReference>
<keyword evidence="6 10" id="KW-0328">Glycosyltransferase</keyword>
<evidence type="ECO:0000256" key="7">
    <source>
        <dbReference type="ARBA" id="ARBA00022679"/>
    </source>
</evidence>
<comment type="similarity">
    <text evidence="2">Belongs to the CobT family.</text>
</comment>
<dbReference type="Pfam" id="PF02277">
    <property type="entry name" value="DBI_PRT"/>
    <property type="match status" value="1"/>
</dbReference>
<dbReference type="NCBIfam" id="NF000996">
    <property type="entry name" value="PRK00105.1"/>
    <property type="match status" value="1"/>
</dbReference>
<name>H7EI64_9SPIR</name>
<proteinExistence type="inferred from homology"/>
<dbReference type="EMBL" id="AGRW01000034">
    <property type="protein sequence ID" value="EIC02743.1"/>
    <property type="molecule type" value="Genomic_DNA"/>
</dbReference>
<evidence type="ECO:0000256" key="9">
    <source>
        <dbReference type="ARBA" id="ARBA00047340"/>
    </source>
</evidence>
<evidence type="ECO:0000256" key="8">
    <source>
        <dbReference type="ARBA" id="ARBA00030686"/>
    </source>
</evidence>
<dbReference type="GO" id="GO:0009236">
    <property type="term" value="P:cobalamin biosynthetic process"/>
    <property type="evidence" value="ECO:0007669"/>
    <property type="project" value="UniProtKB-KW"/>
</dbReference>
<sequence length="347" mass="36123">MKSECSPIEARFRELVSSASPCDGGAFSRARERWMSIAKPLGGLGVLEDDVCRVASALGTENPSISRRALAVFCSDNGVVSEGVTQAGQEVTRIVYENMIRGESSVCKMAKTARVSVFPLDVGIAPNGTRNFIERDAMTRGECFSAIVRGVEEAGRLASLGFDILCTGEMGIGNTTTSAAVASVLLGLPPSETVGRGAGLSDEGLSRKRAVVARGISLRAPDASDASDVLSKLGGFDIAAMCGFFIGGAVFRRPVVVDGFISAVAALCASNLVPESAGYMIASHVSSEGAGRAVLSALGLRAAVDAGFHLGEGTGCMAFLPMLDMALDVYKTMPTFGQIRIEAYKPF</sequence>
<dbReference type="Gene3D" id="3.40.50.10210">
    <property type="match status" value="1"/>
</dbReference>
<reference evidence="10 11" key="1">
    <citation type="submission" date="2011-09" db="EMBL/GenBank/DDBJ databases">
        <title>The draft genome of Treponema saccharophilum DSM 2985.</title>
        <authorList>
            <consortium name="US DOE Joint Genome Institute (JGI-PGF)"/>
            <person name="Lucas S."/>
            <person name="Copeland A."/>
            <person name="Lapidus A."/>
            <person name="Glavina del Rio T."/>
            <person name="Dalin E."/>
            <person name="Tice H."/>
            <person name="Bruce D."/>
            <person name="Goodwin L."/>
            <person name="Pitluck S."/>
            <person name="Peters L."/>
            <person name="Kyrpides N."/>
            <person name="Mavromatis K."/>
            <person name="Ivanova N."/>
            <person name="Markowitz V."/>
            <person name="Cheng J.-F."/>
            <person name="Hugenholtz P."/>
            <person name="Woyke T."/>
            <person name="Wu D."/>
            <person name="Gronow S."/>
            <person name="Wellnitz S."/>
            <person name="Brambilla E."/>
            <person name="Klenk H.-P."/>
            <person name="Eisen J.A."/>
        </authorList>
    </citation>
    <scope>NUCLEOTIDE SEQUENCE [LARGE SCALE GENOMIC DNA]</scope>
    <source>
        <strain evidence="10 11">DSM 2985</strain>
    </source>
</reference>
<gene>
    <name evidence="10" type="ORF">TresaDRAFT_2238</name>
</gene>
<dbReference type="PANTHER" id="PTHR43463">
    <property type="entry name" value="NICOTINATE-NUCLEOTIDE--DIMETHYLBENZIMIDAZOLE PHOSPHORIBOSYLTRANSFERASE"/>
    <property type="match status" value="1"/>
</dbReference>
<evidence type="ECO:0000313" key="11">
    <source>
        <dbReference type="Proteomes" id="UP000003571"/>
    </source>
</evidence>
<comment type="pathway">
    <text evidence="1">Nucleoside biosynthesis; alpha-ribazole biosynthesis; alpha-ribazole from 5,6-dimethylbenzimidazole: step 1/2.</text>
</comment>
<dbReference type="GO" id="GO:0008939">
    <property type="term" value="F:nicotinate-nucleotide-dimethylbenzimidazole phosphoribosyltransferase activity"/>
    <property type="evidence" value="ECO:0007669"/>
    <property type="project" value="UniProtKB-EC"/>
</dbReference>
<organism evidence="10 11">
    <name type="scientific">Treponema saccharophilum DSM 2985</name>
    <dbReference type="NCBI Taxonomy" id="907348"/>
    <lineage>
        <taxon>Bacteria</taxon>
        <taxon>Pseudomonadati</taxon>
        <taxon>Spirochaetota</taxon>
        <taxon>Spirochaetia</taxon>
        <taxon>Spirochaetales</taxon>
        <taxon>Treponemataceae</taxon>
        <taxon>Treponema</taxon>
    </lineage>
</organism>
<evidence type="ECO:0000256" key="5">
    <source>
        <dbReference type="ARBA" id="ARBA00022573"/>
    </source>
</evidence>
<dbReference type="InterPro" id="IPR003200">
    <property type="entry name" value="Nict_dMeBzImd_PRibTrfase"/>
</dbReference>
<dbReference type="PANTHER" id="PTHR43463:SF1">
    <property type="entry name" value="NICOTINATE-NUCLEOTIDE--DIMETHYLBENZIMIDAZOLE PHOSPHORIBOSYLTRANSFERASE"/>
    <property type="match status" value="1"/>
</dbReference>
<comment type="catalytic activity">
    <reaction evidence="9">
        <text>5,6-dimethylbenzimidazole + nicotinate beta-D-ribonucleotide = alpha-ribazole 5'-phosphate + nicotinate + H(+)</text>
        <dbReference type="Rhea" id="RHEA:11196"/>
        <dbReference type="ChEBI" id="CHEBI:15378"/>
        <dbReference type="ChEBI" id="CHEBI:15890"/>
        <dbReference type="ChEBI" id="CHEBI:32544"/>
        <dbReference type="ChEBI" id="CHEBI:57502"/>
        <dbReference type="ChEBI" id="CHEBI:57918"/>
        <dbReference type="EC" id="2.4.2.21"/>
    </reaction>
</comment>
<keyword evidence="11" id="KW-1185">Reference proteome</keyword>
<dbReference type="Gene3D" id="1.10.1610.10">
    <property type="match status" value="1"/>
</dbReference>
<dbReference type="RefSeq" id="WP_002702530.1">
    <property type="nucleotide sequence ID" value="NZ_AGRW01000034.1"/>
</dbReference>
<dbReference type="Proteomes" id="UP000003571">
    <property type="component" value="Unassembled WGS sequence"/>
</dbReference>
<dbReference type="OrthoDB" id="9781491at2"/>
<dbReference type="PATRIC" id="fig|907348.3.peg.500"/>
<comment type="caution">
    <text evidence="10">The sequence shown here is derived from an EMBL/GenBank/DDBJ whole genome shotgun (WGS) entry which is preliminary data.</text>
</comment>
<evidence type="ECO:0000256" key="3">
    <source>
        <dbReference type="ARBA" id="ARBA00011991"/>
    </source>
</evidence>
<evidence type="ECO:0000256" key="4">
    <source>
        <dbReference type="ARBA" id="ARBA00015486"/>
    </source>
</evidence>
<dbReference type="STRING" id="907348.TresaDRAFT_2238"/>
<keyword evidence="7 10" id="KW-0808">Transferase</keyword>
<evidence type="ECO:0000313" key="10">
    <source>
        <dbReference type="EMBL" id="EIC02743.1"/>
    </source>
</evidence>
<dbReference type="UniPathway" id="UPA00061">
    <property type="reaction ID" value="UER00516"/>
</dbReference>
<dbReference type="EC" id="2.4.2.21" evidence="3"/>
<evidence type="ECO:0000256" key="1">
    <source>
        <dbReference type="ARBA" id="ARBA00005049"/>
    </source>
</evidence>
<dbReference type="InterPro" id="IPR023195">
    <property type="entry name" value="Nict_dMeBzImd_PRibTrfase_N"/>
</dbReference>
<dbReference type="InterPro" id="IPR036087">
    <property type="entry name" value="Nict_dMeBzImd_PRibTrfase_sf"/>
</dbReference>